<dbReference type="PROSITE" id="PS00455">
    <property type="entry name" value="AMP_BINDING"/>
    <property type="match status" value="1"/>
</dbReference>
<dbReference type="Gene3D" id="1.10.1200.10">
    <property type="entry name" value="ACP-like"/>
    <property type="match status" value="1"/>
</dbReference>
<keyword evidence="3" id="KW-0597">Phosphoprotein</keyword>
<reference evidence="6 7" key="1">
    <citation type="journal article" date="2013" name="Stand. Genomic Sci.">
        <title>Genomic Encyclopedia of Type Strains, Phase I: The one thousand microbial genomes (KMG-I) project.</title>
        <authorList>
            <person name="Kyrpides N.C."/>
            <person name="Woyke T."/>
            <person name="Eisen J.A."/>
            <person name="Garrity G."/>
            <person name="Lilburn T.G."/>
            <person name="Beck B.J."/>
            <person name="Whitman W.B."/>
            <person name="Hugenholtz P."/>
            <person name="Klenk H.P."/>
        </authorList>
    </citation>
    <scope>NUCLEOTIDE SEQUENCE [LARGE SCALE GENOMIC DNA]</scope>
    <source>
        <strain evidence="6 7">DSM 45044</strain>
    </source>
</reference>
<dbReference type="InterPro" id="IPR013120">
    <property type="entry name" value="FAR_NAD-bd"/>
</dbReference>
<dbReference type="Gene3D" id="3.30.559.30">
    <property type="entry name" value="Nonribosomal peptide synthetase, condensation domain"/>
    <property type="match status" value="1"/>
</dbReference>
<dbReference type="Pfam" id="PF13193">
    <property type="entry name" value="AMP-binding_C"/>
    <property type="match status" value="1"/>
</dbReference>
<gene>
    <name evidence="6" type="ORF">LX16_0908</name>
</gene>
<dbReference type="Pfam" id="PF00501">
    <property type="entry name" value="AMP-binding"/>
    <property type="match status" value="2"/>
</dbReference>
<dbReference type="SMART" id="SM00823">
    <property type="entry name" value="PKS_PP"/>
    <property type="match status" value="1"/>
</dbReference>
<dbReference type="EMBL" id="VLLL01000005">
    <property type="protein sequence ID" value="TWJ15208.1"/>
    <property type="molecule type" value="Genomic_DNA"/>
</dbReference>
<evidence type="ECO:0000313" key="6">
    <source>
        <dbReference type="EMBL" id="TWJ15208.1"/>
    </source>
</evidence>
<dbReference type="SUPFAM" id="SSF52777">
    <property type="entry name" value="CoA-dependent acyltransferases"/>
    <property type="match status" value="2"/>
</dbReference>
<dbReference type="InterPro" id="IPR020845">
    <property type="entry name" value="AMP-binding_CS"/>
</dbReference>
<dbReference type="SUPFAM" id="SSF47336">
    <property type="entry name" value="ACP-like"/>
    <property type="match status" value="1"/>
</dbReference>
<dbReference type="Gene3D" id="3.30.559.10">
    <property type="entry name" value="Chloramphenicol acetyltransferase-like domain"/>
    <property type="match status" value="1"/>
</dbReference>
<dbReference type="PROSITE" id="PS50075">
    <property type="entry name" value="CARRIER"/>
    <property type="match status" value="1"/>
</dbReference>
<evidence type="ECO:0000313" key="7">
    <source>
        <dbReference type="Proteomes" id="UP000321617"/>
    </source>
</evidence>
<sequence length="1288" mass="136840">MITLPVHAAAEGILRGQALDPAGRVYWTSEVCEIRGDVDLDRLLAAVTHTVRDAEALRVTFVDTDEGPRQRVPEPGGWSPTVVRVPESASWPEIRALVTAAIPTADPAAGPLFDVTLYHSHDRVWWATRAHHAVLDGYGYSLLYRQVSRRYRGRLRDGDRFGRLATLVAADVAHRDSDDYAGHRDYWRRRLTGVTARSFSPRVAMPSGPPLRRRRELPAAALREAGPRWPHRLLAGVAVALHRHTGEETVVVGMPVADRLGTAAADVPAMAMNIAPVPVTVGPGASLDDVVAAVADDLRASRPHQRYRYENLRRDLSLGNRRLFGPVVNVIPFAEPPVLPGCAVTVHHVSAGPVDDVAVTARGPEAVTVEANPEVYDASELDEITDLIADALTRTRAGRWEPLPPTAPPRVTRRHDAYRDHAVTTPDAPAVEAADTVWTYAALARHADRVAASLARRGVGAGDLVGLRLPRGAEAVATILGVLSLGAGYLPVDPAGGARTARILASAAPRLTVAAPVTDEDAPPPVPPDTAPADTAYVIHTSGSTGEPKGVPVSRGALDHFVSAAVETYGLSPGDRVLQFAPLHFDAHVEEVFPALAVGATVVVRDDSATRSIPEFVDFVADRRITVLDLPTAYWHELVVALRDGLTTLPERIHTVIIGGEAAQPARVSEWHRVAPPGMRLWNTYGPTETTVVCLAGVLTADTPVHLGRPLPGLSAALGPHDELLIAGPTLTRAEPGDDRFVTVDGTRWYRTGDVVTRDADGLLRYQGRRDNQVKISGHRVHPEEVTAALARLAGVTEAAVVAVTDAGRTRLAGYAVADRPGTELRRELADALPEVMVPGRIVVLDRLPRTSTGKIDHRRLADDTPAPAPEAPIAPADPVERRILAVFREVLGHAVTAEDDFFAAGGTSLTAVAAATRLSTALERDVTAAALFTAPTASGLRAHLAGRAAPGDDAALAAADVAGWRSAPAAGPTDSDRRLLVTGATGFVGAHVLAELPGRGWDRIVCLGRGGMTRLRETADRLGLPSPDTDLVETLDTDLAAEGLGWTGTQRRRLAGADVVHCAAGVSLTRGYATLRRLNVLATRELLEAVRDGGGRFHHVSTVAVGAGTVLPEDFVPLHAGIRDGYQRTKWAAEEMARLAAADGVPVAVYRLGRVVAAETTGRHNPNDLVSRVLAAADRVGCLPDLPVSEPWLPADVVGRSIAALAAEGSTGVWNLVGAPVRLTDAWRELRPGTPVVPPDEWRVLLAADSRSSRDSAALAAFFESHVTPATGGTVENQRFAGRIAVA</sequence>
<dbReference type="Gene3D" id="3.40.50.12780">
    <property type="entry name" value="N-terminal domain of ligase-like"/>
    <property type="match status" value="1"/>
</dbReference>
<dbReference type="InterPro" id="IPR000873">
    <property type="entry name" value="AMP-dep_synth/lig_dom"/>
</dbReference>
<dbReference type="Pfam" id="PF00668">
    <property type="entry name" value="Condensation"/>
    <property type="match status" value="1"/>
</dbReference>
<dbReference type="GO" id="GO:0016874">
    <property type="term" value="F:ligase activity"/>
    <property type="evidence" value="ECO:0007669"/>
    <property type="project" value="UniProtKB-KW"/>
</dbReference>
<organism evidence="6 7">
    <name type="scientific">Stackebrandtia albiflava</name>
    <dbReference type="NCBI Taxonomy" id="406432"/>
    <lineage>
        <taxon>Bacteria</taxon>
        <taxon>Bacillati</taxon>
        <taxon>Actinomycetota</taxon>
        <taxon>Actinomycetes</taxon>
        <taxon>Glycomycetales</taxon>
        <taxon>Glycomycetaceae</taxon>
        <taxon>Stackebrandtia</taxon>
    </lineage>
</organism>
<evidence type="ECO:0000256" key="3">
    <source>
        <dbReference type="ARBA" id="ARBA00022553"/>
    </source>
</evidence>
<evidence type="ECO:0000259" key="5">
    <source>
        <dbReference type="PROSITE" id="PS50075"/>
    </source>
</evidence>
<dbReference type="SUPFAM" id="SSF51735">
    <property type="entry name" value="NAD(P)-binding Rossmann-fold domains"/>
    <property type="match status" value="1"/>
</dbReference>
<comment type="caution">
    <text evidence="6">The sequence shown here is derived from an EMBL/GenBank/DDBJ whole genome shotgun (WGS) entry which is preliminary data.</text>
</comment>
<comment type="cofactor">
    <cofactor evidence="1">
        <name>pantetheine 4'-phosphate</name>
        <dbReference type="ChEBI" id="CHEBI:47942"/>
    </cofactor>
</comment>
<dbReference type="PANTHER" id="PTHR45527:SF1">
    <property type="entry name" value="FATTY ACID SYNTHASE"/>
    <property type="match status" value="1"/>
</dbReference>
<dbReference type="InterPro" id="IPR025110">
    <property type="entry name" value="AMP-bd_C"/>
</dbReference>
<dbReference type="InterPro" id="IPR042099">
    <property type="entry name" value="ANL_N_sf"/>
</dbReference>
<dbReference type="InterPro" id="IPR036736">
    <property type="entry name" value="ACP-like_sf"/>
</dbReference>
<keyword evidence="7" id="KW-1185">Reference proteome</keyword>
<dbReference type="CDD" id="cd05930">
    <property type="entry name" value="A_NRPS"/>
    <property type="match status" value="1"/>
</dbReference>
<protein>
    <submittedName>
        <fullName evidence="6">Nonribosomal peptide synthetase MxcG</fullName>
    </submittedName>
</protein>
<dbReference type="InterPro" id="IPR001242">
    <property type="entry name" value="Condensation_dom"/>
</dbReference>
<dbReference type="GO" id="GO:0044550">
    <property type="term" value="P:secondary metabolite biosynthetic process"/>
    <property type="evidence" value="ECO:0007669"/>
    <property type="project" value="TreeGrafter"/>
</dbReference>
<dbReference type="GO" id="GO:0043041">
    <property type="term" value="P:amino acid activation for nonribosomal peptide biosynthetic process"/>
    <property type="evidence" value="ECO:0007669"/>
    <property type="project" value="TreeGrafter"/>
</dbReference>
<dbReference type="RefSeq" id="WP_147133531.1">
    <property type="nucleotide sequence ID" value="NZ_BAABIJ010000001.1"/>
</dbReference>
<dbReference type="Gene3D" id="3.30.300.30">
    <property type="match status" value="1"/>
</dbReference>
<evidence type="ECO:0000256" key="1">
    <source>
        <dbReference type="ARBA" id="ARBA00001957"/>
    </source>
</evidence>
<evidence type="ECO:0000256" key="2">
    <source>
        <dbReference type="ARBA" id="ARBA00022450"/>
    </source>
</evidence>
<dbReference type="SUPFAM" id="SSF56801">
    <property type="entry name" value="Acetyl-CoA synthetase-like"/>
    <property type="match status" value="1"/>
</dbReference>
<dbReference type="PANTHER" id="PTHR45527">
    <property type="entry name" value="NONRIBOSOMAL PEPTIDE SYNTHETASE"/>
    <property type="match status" value="1"/>
</dbReference>
<dbReference type="GO" id="GO:0031177">
    <property type="term" value="F:phosphopantetheine binding"/>
    <property type="evidence" value="ECO:0007669"/>
    <property type="project" value="InterPro"/>
</dbReference>
<dbReference type="OrthoDB" id="2472181at2"/>
<keyword evidence="2" id="KW-0596">Phosphopantetheine</keyword>
<dbReference type="InterPro" id="IPR023213">
    <property type="entry name" value="CAT-like_dom_sf"/>
</dbReference>
<name>A0A562VBG8_9ACTN</name>
<evidence type="ECO:0000256" key="4">
    <source>
        <dbReference type="ARBA" id="ARBA00022598"/>
    </source>
</evidence>
<keyword evidence="4" id="KW-0436">Ligase</keyword>
<dbReference type="Pfam" id="PF00550">
    <property type="entry name" value="PP-binding"/>
    <property type="match status" value="1"/>
</dbReference>
<dbReference type="GO" id="GO:0008610">
    <property type="term" value="P:lipid biosynthetic process"/>
    <property type="evidence" value="ECO:0007669"/>
    <property type="project" value="UniProtKB-ARBA"/>
</dbReference>
<dbReference type="InterPro" id="IPR045851">
    <property type="entry name" value="AMP-bd_C_sf"/>
</dbReference>
<dbReference type="Pfam" id="PF07993">
    <property type="entry name" value="NAD_binding_4"/>
    <property type="match status" value="1"/>
</dbReference>
<dbReference type="Proteomes" id="UP000321617">
    <property type="component" value="Unassembled WGS sequence"/>
</dbReference>
<proteinExistence type="predicted"/>
<dbReference type="GO" id="GO:0005737">
    <property type="term" value="C:cytoplasm"/>
    <property type="evidence" value="ECO:0007669"/>
    <property type="project" value="TreeGrafter"/>
</dbReference>
<dbReference type="InterPro" id="IPR036291">
    <property type="entry name" value="NAD(P)-bd_dom_sf"/>
</dbReference>
<accession>A0A562VBG8</accession>
<dbReference type="InterPro" id="IPR020806">
    <property type="entry name" value="PKS_PP-bd"/>
</dbReference>
<feature type="domain" description="Carrier" evidence="5">
    <location>
        <begin position="875"/>
        <end position="949"/>
    </location>
</feature>
<dbReference type="Gene3D" id="3.40.50.720">
    <property type="entry name" value="NAD(P)-binding Rossmann-like Domain"/>
    <property type="match status" value="1"/>
</dbReference>
<dbReference type="InterPro" id="IPR009081">
    <property type="entry name" value="PP-bd_ACP"/>
</dbReference>